<sequence>MGRVGGVPVSQFTIDVLELAVKQGRAVTKSTMFSLAIAESSLNKRELDKKSYDAAVVFAASIQPHLLDEWVRACYANEKPLSEDLVEGFRRINPDCYTTQGYAKAYEAGLYFGSADPNKRITQKQILVNLVTETYEILEKEKV</sequence>
<reference evidence="1" key="1">
    <citation type="journal article" date="2021" name="Proc. Natl. Acad. Sci. U.S.A.">
        <title>A Catalog of Tens of Thousands of Viruses from Human Metagenomes Reveals Hidden Associations with Chronic Diseases.</title>
        <authorList>
            <person name="Tisza M.J."/>
            <person name="Buck C.B."/>
        </authorList>
    </citation>
    <scope>NUCLEOTIDE SEQUENCE</scope>
    <source>
        <strain evidence="1">CtDyb2</strain>
    </source>
</reference>
<proteinExistence type="predicted"/>
<accession>A0A8S5MCI2</accession>
<protein>
    <submittedName>
        <fullName evidence="1">Uncharacterized protein</fullName>
    </submittedName>
</protein>
<dbReference type="EMBL" id="BK014875">
    <property type="protein sequence ID" value="DAD79942.1"/>
    <property type="molecule type" value="Genomic_DNA"/>
</dbReference>
<name>A0A8S5MCI2_9CAUD</name>
<organism evidence="1">
    <name type="scientific">Siphoviridae sp. ctDyb2</name>
    <dbReference type="NCBI Taxonomy" id="2826201"/>
    <lineage>
        <taxon>Viruses</taxon>
        <taxon>Duplodnaviria</taxon>
        <taxon>Heunggongvirae</taxon>
        <taxon>Uroviricota</taxon>
        <taxon>Caudoviricetes</taxon>
    </lineage>
</organism>
<evidence type="ECO:0000313" key="1">
    <source>
        <dbReference type="EMBL" id="DAD79942.1"/>
    </source>
</evidence>